<accession>A0A1C3YS41</accession>
<feature type="signal peptide" evidence="1">
    <location>
        <begin position="1"/>
        <end position="36"/>
    </location>
</feature>
<evidence type="ECO:0000313" key="5">
    <source>
        <dbReference type="EMBL" id="SCB72842.1"/>
    </source>
</evidence>
<organism evidence="5 6">
    <name type="scientific">Chitinophaga costaii</name>
    <dbReference type="NCBI Taxonomy" id="1335309"/>
    <lineage>
        <taxon>Bacteria</taxon>
        <taxon>Pseudomonadati</taxon>
        <taxon>Bacteroidota</taxon>
        <taxon>Chitinophagia</taxon>
        <taxon>Chitinophagales</taxon>
        <taxon>Chitinophagaceae</taxon>
        <taxon>Chitinophaga</taxon>
    </lineage>
</organism>
<keyword evidence="1" id="KW-0732">Signal</keyword>
<dbReference type="InterPro" id="IPR008928">
    <property type="entry name" value="6-hairpin_glycosidase_sf"/>
</dbReference>
<dbReference type="PIRSF" id="PIRSF007663">
    <property type="entry name" value="UCP007663"/>
    <property type="match status" value="1"/>
</dbReference>
<feature type="domain" description="Alpha fucosidase A-like C-terminal" evidence="3">
    <location>
        <begin position="738"/>
        <end position="834"/>
    </location>
</feature>
<gene>
    <name evidence="5" type="ORF">GA0116948_10175</name>
</gene>
<name>A0A1C3YS41_9BACT</name>
<dbReference type="PANTHER" id="PTHR31084:SF0">
    <property type="entry name" value="ALPHA-L-FUCOSIDASE 2"/>
    <property type="match status" value="1"/>
</dbReference>
<dbReference type="SUPFAM" id="SSF48208">
    <property type="entry name" value="Six-hairpin glycosidases"/>
    <property type="match status" value="1"/>
</dbReference>
<protein>
    <submittedName>
        <fullName evidence="5">Alpha-L-fucosidase 2</fullName>
    </submittedName>
</protein>
<reference evidence="5 6" key="1">
    <citation type="submission" date="2016-08" db="EMBL/GenBank/DDBJ databases">
        <authorList>
            <person name="Seilhamer J.J."/>
        </authorList>
    </citation>
    <scope>NUCLEOTIDE SEQUENCE [LARGE SCALE GENOMIC DNA]</scope>
    <source>
        <strain evidence="5 6">A37T2</strain>
    </source>
</reference>
<dbReference type="STRING" id="1335309.GA0116948_10175"/>
<dbReference type="GO" id="GO:0005975">
    <property type="term" value="P:carbohydrate metabolic process"/>
    <property type="evidence" value="ECO:0007669"/>
    <property type="project" value="InterPro"/>
</dbReference>
<evidence type="ECO:0000256" key="1">
    <source>
        <dbReference type="SAM" id="SignalP"/>
    </source>
</evidence>
<dbReference type="Pfam" id="PF14498">
    <property type="entry name" value="Glyco_hyd_65N_2"/>
    <property type="match status" value="1"/>
</dbReference>
<evidence type="ECO:0000259" key="2">
    <source>
        <dbReference type="Pfam" id="PF14498"/>
    </source>
</evidence>
<keyword evidence="6" id="KW-1185">Reference proteome</keyword>
<dbReference type="PANTHER" id="PTHR31084">
    <property type="entry name" value="ALPHA-L-FUCOSIDASE 2"/>
    <property type="match status" value="1"/>
</dbReference>
<dbReference type="Gene3D" id="2.70.98.50">
    <property type="entry name" value="putative glycoside hydrolase family protein from bacillus halodurans"/>
    <property type="match status" value="1"/>
</dbReference>
<dbReference type="AlphaFoldDB" id="A0A1C3YS41"/>
<dbReference type="Gene3D" id="2.60.40.1180">
    <property type="entry name" value="Golgi alpha-mannosidase II"/>
    <property type="match status" value="1"/>
</dbReference>
<evidence type="ECO:0000259" key="3">
    <source>
        <dbReference type="Pfam" id="PF21307"/>
    </source>
</evidence>
<dbReference type="Pfam" id="PF22124">
    <property type="entry name" value="Glyco_hydro_95_cat"/>
    <property type="match status" value="1"/>
</dbReference>
<dbReference type="Pfam" id="PF21307">
    <property type="entry name" value="Glyco_hydro_95_C"/>
    <property type="match status" value="1"/>
</dbReference>
<evidence type="ECO:0000313" key="6">
    <source>
        <dbReference type="Proteomes" id="UP000242818"/>
    </source>
</evidence>
<sequence>MVKNMNSTTLNNLLSNKIRLAAIALLALFISNTTLAQQKDIAEKIADKTFNPSTLLWYNKPAAKWEDALPVGNGRLGAMVFGTTGEETIQFNEDTYWSGGPYSTVVKGGYRALPEVQKLVREGEYLKAHNLFGRALMGYPVEQQKYQSLAELHIFFPNKESTDYKRWLDLETGITAVSYKTGNVLLKEEVFASAPHQVVAIRFTADKKGSISFKAQLRGVRNQAHSNYATDYFRMDGSGTDGLVVTGKSADYLGVEGKLRYEARIKAVAEGGTVTVDNGELTVKEADAVTLYFLAATNFVNYKDVSADQHQRTEDYLSGITGKTYETLKQAHLSDYESLFNRVKMELPVSPLSYLPTDLRKSRNLEEPDASLAALAYQFGRYLLIASSRPGTEPANLQGIWNNGQNPMWDAKYTTNINTQMNYWIVESANLSECAAPLIRMVKELTDQGAQVAKEHYGCRGWVFHQNTDLWRVAAPMDGPTWGTFTVGGAWLCTHLWEHYLYTQDTAYLKDIYPVIKGAVQFFADFLTPDASGKWLVTNPSTSPENFPARPGNGRYFDEVTGSYLPGTSICAGSAIDMEILSDLFKYYIAAAGVLHTDGDFAGQVAQLRGRLLPPQVSQDGTLQEWAQDWPQSEHPHRHISHLYGLYPGDVFSLQRTPQWIAACRKSLIQRGDGSAEWARPWKAAMWSRLMEGDHAYRIIKGYFKEESNPQFFGNAGFPIQVDGPLGIAAAISEMLVQSQDSVISLLPALPQEWSSGSIQGFKARGGFNLSFSWTENKLQKLDIRSVAGKPCVLKMQPGNRYAVYNAAGKQIHTKETASHTLQFETIPGENYRIKIM</sequence>
<dbReference type="InterPro" id="IPR054363">
    <property type="entry name" value="GH95_cat"/>
</dbReference>
<evidence type="ECO:0000259" key="4">
    <source>
        <dbReference type="Pfam" id="PF22124"/>
    </source>
</evidence>
<proteinExistence type="predicted"/>
<dbReference type="EMBL" id="FMAR01000001">
    <property type="protein sequence ID" value="SCB72842.1"/>
    <property type="molecule type" value="Genomic_DNA"/>
</dbReference>
<dbReference type="Gene3D" id="1.50.10.10">
    <property type="match status" value="1"/>
</dbReference>
<feature type="domain" description="Glycosyl hydrolase family 95 N-terminal" evidence="2">
    <location>
        <begin position="56"/>
        <end position="301"/>
    </location>
</feature>
<feature type="chain" id="PRO_5008687687" evidence="1">
    <location>
        <begin position="37"/>
        <end position="837"/>
    </location>
</feature>
<feature type="domain" description="Glycosyl hydrolase family 95 catalytic" evidence="4">
    <location>
        <begin position="324"/>
        <end position="736"/>
    </location>
</feature>
<dbReference type="InterPro" id="IPR027414">
    <property type="entry name" value="GH95_N_dom"/>
</dbReference>
<dbReference type="Proteomes" id="UP000242818">
    <property type="component" value="Unassembled WGS sequence"/>
</dbReference>
<dbReference type="InterPro" id="IPR016518">
    <property type="entry name" value="Alpha-L-fucosidase"/>
</dbReference>
<dbReference type="InterPro" id="IPR049053">
    <property type="entry name" value="AFCA-like_C"/>
</dbReference>
<dbReference type="GO" id="GO:0004560">
    <property type="term" value="F:alpha-L-fucosidase activity"/>
    <property type="evidence" value="ECO:0007669"/>
    <property type="project" value="InterPro"/>
</dbReference>
<dbReference type="InterPro" id="IPR013780">
    <property type="entry name" value="Glyco_hydro_b"/>
</dbReference>
<dbReference type="InterPro" id="IPR012341">
    <property type="entry name" value="6hp_glycosidase-like_sf"/>
</dbReference>